<protein>
    <recommendedName>
        <fullName evidence="3">DUF551 domain-containing protein</fullName>
    </recommendedName>
</protein>
<dbReference type="RefSeq" id="WP_142896072.1">
    <property type="nucleotide sequence ID" value="NZ_ML660054.1"/>
</dbReference>
<evidence type="ECO:0000313" key="2">
    <source>
        <dbReference type="Proteomes" id="UP000315252"/>
    </source>
</evidence>
<dbReference type="AlphaFoldDB" id="A0A545TT08"/>
<sequence>MTEAWLSFSTAPDDGREVIAWREDAGVLIVQFVGPLDEYGQLDENEEPCWFTIHGEDLTADLPTHWIDLQGPDLKKEPS</sequence>
<proteinExistence type="predicted"/>
<comment type="caution">
    <text evidence="1">The sequence shown here is derived from an EMBL/GenBank/DDBJ whole genome shotgun (WGS) entry which is preliminary data.</text>
</comment>
<evidence type="ECO:0008006" key="3">
    <source>
        <dbReference type="Google" id="ProtNLM"/>
    </source>
</evidence>
<dbReference type="EMBL" id="VHSH01000003">
    <property type="protein sequence ID" value="TQV80359.1"/>
    <property type="molecule type" value="Genomic_DNA"/>
</dbReference>
<reference evidence="1 2" key="1">
    <citation type="submission" date="2019-06" db="EMBL/GenBank/DDBJ databases">
        <title>Whole genome sequence for Rhodospirillaceae sp. R148.</title>
        <authorList>
            <person name="Wang G."/>
        </authorList>
    </citation>
    <scope>NUCLEOTIDE SEQUENCE [LARGE SCALE GENOMIC DNA]</scope>
    <source>
        <strain evidence="1 2">R148</strain>
    </source>
</reference>
<dbReference type="Proteomes" id="UP000315252">
    <property type="component" value="Unassembled WGS sequence"/>
</dbReference>
<accession>A0A545TT08</accession>
<keyword evidence="2" id="KW-1185">Reference proteome</keyword>
<dbReference type="OrthoDB" id="8690364at2"/>
<gene>
    <name evidence="1" type="ORF">FKG95_09190</name>
</gene>
<evidence type="ECO:0000313" key="1">
    <source>
        <dbReference type="EMBL" id="TQV80359.1"/>
    </source>
</evidence>
<name>A0A545TT08_9PROT</name>
<organism evidence="1 2">
    <name type="scientific">Denitrobaculum tricleocarpae</name>
    <dbReference type="NCBI Taxonomy" id="2591009"/>
    <lineage>
        <taxon>Bacteria</taxon>
        <taxon>Pseudomonadati</taxon>
        <taxon>Pseudomonadota</taxon>
        <taxon>Alphaproteobacteria</taxon>
        <taxon>Rhodospirillales</taxon>
        <taxon>Rhodospirillaceae</taxon>
        <taxon>Denitrobaculum</taxon>
    </lineage>
</organism>